<dbReference type="PANTHER" id="PTHR43394:SF1">
    <property type="entry name" value="ATP-BINDING CASSETTE SUB-FAMILY B MEMBER 10, MITOCHONDRIAL"/>
    <property type="match status" value="1"/>
</dbReference>
<feature type="transmembrane region" description="Helical" evidence="7">
    <location>
        <begin position="168"/>
        <end position="189"/>
    </location>
</feature>
<keyword evidence="3" id="KW-0547">Nucleotide-binding</keyword>
<gene>
    <name evidence="10" type="ORF">QS713_07885</name>
</gene>
<comment type="caution">
    <text evidence="10">The sequence shown here is derived from an EMBL/GenBank/DDBJ whole genome shotgun (WGS) entry which is preliminary data.</text>
</comment>
<dbReference type="PROSITE" id="PS50929">
    <property type="entry name" value="ABC_TM1F"/>
    <property type="match status" value="1"/>
</dbReference>
<accession>A0ABU3IFG1</accession>
<dbReference type="GO" id="GO:0005524">
    <property type="term" value="F:ATP binding"/>
    <property type="evidence" value="ECO:0007669"/>
    <property type="project" value="UniProtKB-KW"/>
</dbReference>
<dbReference type="Pfam" id="PF00664">
    <property type="entry name" value="ABC_membrane"/>
    <property type="match status" value="1"/>
</dbReference>
<keyword evidence="2 7" id="KW-0812">Transmembrane</keyword>
<evidence type="ECO:0000313" key="10">
    <source>
        <dbReference type="EMBL" id="MDT3767975.1"/>
    </source>
</evidence>
<evidence type="ECO:0000313" key="11">
    <source>
        <dbReference type="Proteomes" id="UP001247542"/>
    </source>
</evidence>
<dbReference type="InterPro" id="IPR027417">
    <property type="entry name" value="P-loop_NTPase"/>
</dbReference>
<dbReference type="Gene3D" id="1.20.1560.10">
    <property type="entry name" value="ABC transporter type 1, transmembrane domain"/>
    <property type="match status" value="1"/>
</dbReference>
<dbReference type="InterPro" id="IPR036640">
    <property type="entry name" value="ABC1_TM_sf"/>
</dbReference>
<keyword evidence="11" id="KW-1185">Reference proteome</keyword>
<feature type="domain" description="ABC transporter" evidence="8">
    <location>
        <begin position="346"/>
        <end position="583"/>
    </location>
</feature>
<dbReference type="InterPro" id="IPR011527">
    <property type="entry name" value="ABC1_TM_dom"/>
</dbReference>
<proteinExistence type="predicted"/>
<protein>
    <submittedName>
        <fullName evidence="10">ABC transporter ATP-binding protein</fullName>
    </submittedName>
</protein>
<evidence type="ECO:0000256" key="1">
    <source>
        <dbReference type="ARBA" id="ARBA00004651"/>
    </source>
</evidence>
<dbReference type="PROSITE" id="PS00211">
    <property type="entry name" value="ABC_TRANSPORTER_1"/>
    <property type="match status" value="1"/>
</dbReference>
<name>A0ABU3IFG1_9ACTO</name>
<feature type="transmembrane region" description="Helical" evidence="7">
    <location>
        <begin position="260"/>
        <end position="279"/>
    </location>
</feature>
<sequence length="594" mass="64577">MSQTQPASRRQIARWLLTVTRPVLSPLWGSTLARILDQVCALALFILPVHAVFTLAQNPGGSGTYLWKLGGIMVALSVAKALLRYLEQFLGHYVAFKALELLRADAFERLYPQAPAIMYASHSGQLLSRLTRDIDHIEVFFAHTIAPTITAVLIPLLIVIVSAVMNPLVITALVVAILVVAALVVPMLGNKRSYEITGKMLRTRAHATTFLTDSINGAREVAGYGREAAREQELQAITARMLPLMTRAGAWEGIRKALSLCLRFGAPVLLLAVGSGYVLTGQMPLENLLVLTFAVLRAWGVIDDVSALSVELNAALASASRVFALRSRTLELEDGEDELPTGPLDLRFDDVTFAYPQARNEAATIREVSLRANAGQWTAIIGATGSGKSTLARLALRYFDPQAGQIRLGGVDVRDVPVDDLRGTVALVTSDIRLFNHSIAYNLRLANPHASDEELWQALSDACIADEVRALPNGLETSVGERGQALSGGQRQRVSLAQALLRNSKVLFLDEFTAHLDPALAGRVRRKLRERHPGVTIVEITHQLDHLAHVDQVVVLDRGRVVAQGSPQAVVKNLEEQVGDSAFAVQALASKIRF</sequence>
<comment type="subcellular location">
    <subcellularLocation>
        <location evidence="1">Cell membrane</location>
        <topology evidence="1">Multi-pass membrane protein</topology>
    </subcellularLocation>
</comment>
<evidence type="ECO:0000256" key="2">
    <source>
        <dbReference type="ARBA" id="ARBA00022692"/>
    </source>
</evidence>
<dbReference type="PROSITE" id="PS50893">
    <property type="entry name" value="ABC_TRANSPORTER_2"/>
    <property type="match status" value="1"/>
</dbReference>
<evidence type="ECO:0000259" key="8">
    <source>
        <dbReference type="PROSITE" id="PS50893"/>
    </source>
</evidence>
<dbReference type="InterPro" id="IPR039421">
    <property type="entry name" value="Type_1_exporter"/>
</dbReference>
<dbReference type="SUPFAM" id="SSF52540">
    <property type="entry name" value="P-loop containing nucleoside triphosphate hydrolases"/>
    <property type="match status" value="1"/>
</dbReference>
<feature type="domain" description="ABC transmembrane type-1" evidence="9">
    <location>
        <begin position="28"/>
        <end position="314"/>
    </location>
</feature>
<evidence type="ECO:0000259" key="9">
    <source>
        <dbReference type="PROSITE" id="PS50929"/>
    </source>
</evidence>
<dbReference type="InterPro" id="IPR017871">
    <property type="entry name" value="ABC_transporter-like_CS"/>
</dbReference>
<dbReference type="Pfam" id="PF00005">
    <property type="entry name" value="ABC_tran"/>
    <property type="match status" value="1"/>
</dbReference>
<evidence type="ECO:0000256" key="5">
    <source>
        <dbReference type="ARBA" id="ARBA00022989"/>
    </source>
</evidence>
<dbReference type="InterPro" id="IPR003439">
    <property type="entry name" value="ABC_transporter-like_ATP-bd"/>
</dbReference>
<dbReference type="RefSeq" id="WP_313274229.1">
    <property type="nucleotide sequence ID" value="NZ_JASXSX010000004.1"/>
</dbReference>
<evidence type="ECO:0000256" key="4">
    <source>
        <dbReference type="ARBA" id="ARBA00022840"/>
    </source>
</evidence>
<dbReference type="Proteomes" id="UP001247542">
    <property type="component" value="Unassembled WGS sequence"/>
</dbReference>
<evidence type="ECO:0000256" key="7">
    <source>
        <dbReference type="SAM" id="Phobius"/>
    </source>
</evidence>
<dbReference type="InterPro" id="IPR003593">
    <property type="entry name" value="AAA+_ATPase"/>
</dbReference>
<keyword evidence="6 7" id="KW-0472">Membrane</keyword>
<reference evidence="10 11" key="1">
    <citation type="submission" date="2023-06" db="EMBL/GenBank/DDBJ databases">
        <title>Draft genome sequence of Gleimia hominis type strain CCUG 57540T.</title>
        <authorList>
            <person name="Salva-Serra F."/>
            <person name="Cardew S."/>
            <person name="Jensie Markopoulos S."/>
            <person name="Ohlen M."/>
            <person name="Inganas E."/>
            <person name="Svensson-Stadler L."/>
            <person name="Moore E.R.B."/>
        </authorList>
    </citation>
    <scope>NUCLEOTIDE SEQUENCE [LARGE SCALE GENOMIC DNA]</scope>
    <source>
        <strain evidence="10 11">CCUG 57540</strain>
    </source>
</reference>
<dbReference type="PANTHER" id="PTHR43394">
    <property type="entry name" value="ATP-DEPENDENT PERMEASE MDL1, MITOCHONDRIAL"/>
    <property type="match status" value="1"/>
</dbReference>
<evidence type="ECO:0000256" key="6">
    <source>
        <dbReference type="ARBA" id="ARBA00023136"/>
    </source>
</evidence>
<dbReference type="SMART" id="SM00382">
    <property type="entry name" value="AAA"/>
    <property type="match status" value="1"/>
</dbReference>
<keyword evidence="5 7" id="KW-1133">Transmembrane helix</keyword>
<dbReference type="Gene3D" id="3.40.50.300">
    <property type="entry name" value="P-loop containing nucleotide triphosphate hydrolases"/>
    <property type="match status" value="1"/>
</dbReference>
<organism evidence="10 11">
    <name type="scientific">Gleimia hominis</name>
    <dbReference type="NCBI Taxonomy" id="595468"/>
    <lineage>
        <taxon>Bacteria</taxon>
        <taxon>Bacillati</taxon>
        <taxon>Actinomycetota</taxon>
        <taxon>Actinomycetes</taxon>
        <taxon>Actinomycetales</taxon>
        <taxon>Actinomycetaceae</taxon>
        <taxon>Gleimia</taxon>
    </lineage>
</organism>
<feature type="transmembrane region" description="Helical" evidence="7">
    <location>
        <begin position="139"/>
        <end position="162"/>
    </location>
</feature>
<dbReference type="SUPFAM" id="SSF90123">
    <property type="entry name" value="ABC transporter transmembrane region"/>
    <property type="match status" value="1"/>
</dbReference>
<evidence type="ECO:0000256" key="3">
    <source>
        <dbReference type="ARBA" id="ARBA00022741"/>
    </source>
</evidence>
<dbReference type="EMBL" id="JASXSX010000004">
    <property type="protein sequence ID" value="MDT3767975.1"/>
    <property type="molecule type" value="Genomic_DNA"/>
</dbReference>
<keyword evidence="4 10" id="KW-0067">ATP-binding</keyword>